<organism evidence="1 2">
    <name type="scientific">Linnemannia elongata AG-77</name>
    <dbReference type="NCBI Taxonomy" id="1314771"/>
    <lineage>
        <taxon>Eukaryota</taxon>
        <taxon>Fungi</taxon>
        <taxon>Fungi incertae sedis</taxon>
        <taxon>Mucoromycota</taxon>
        <taxon>Mortierellomycotina</taxon>
        <taxon>Mortierellomycetes</taxon>
        <taxon>Mortierellales</taxon>
        <taxon>Mortierellaceae</taxon>
        <taxon>Linnemannia</taxon>
    </lineage>
</organism>
<dbReference type="SUPFAM" id="SSF52047">
    <property type="entry name" value="RNI-like"/>
    <property type="match status" value="1"/>
</dbReference>
<keyword evidence="2" id="KW-1185">Reference proteome</keyword>
<dbReference type="OrthoDB" id="2437929at2759"/>
<gene>
    <name evidence="1" type="ORF">K457DRAFT_140275</name>
</gene>
<protein>
    <recommendedName>
        <fullName evidence="3">F-box domain-containing protein</fullName>
    </recommendedName>
</protein>
<name>A0A197JQN9_9FUNG</name>
<evidence type="ECO:0008006" key="3">
    <source>
        <dbReference type="Google" id="ProtNLM"/>
    </source>
</evidence>
<proteinExistence type="predicted"/>
<dbReference type="EMBL" id="KV442065">
    <property type="protein sequence ID" value="OAQ26644.1"/>
    <property type="molecule type" value="Genomic_DNA"/>
</dbReference>
<dbReference type="Gene3D" id="3.80.10.10">
    <property type="entry name" value="Ribonuclease Inhibitor"/>
    <property type="match status" value="1"/>
</dbReference>
<evidence type="ECO:0000313" key="2">
    <source>
        <dbReference type="Proteomes" id="UP000078512"/>
    </source>
</evidence>
<evidence type="ECO:0000313" key="1">
    <source>
        <dbReference type="EMBL" id="OAQ26644.1"/>
    </source>
</evidence>
<dbReference type="Proteomes" id="UP000078512">
    <property type="component" value="Unassembled WGS sequence"/>
</dbReference>
<dbReference type="AlphaFoldDB" id="A0A197JQN9"/>
<dbReference type="InterPro" id="IPR032675">
    <property type="entry name" value="LRR_dom_sf"/>
</dbReference>
<reference evidence="1 2" key="1">
    <citation type="submission" date="2016-05" db="EMBL/GenBank/DDBJ databases">
        <title>Genome sequencing reveals origins of a unique bacterial endosymbiosis in the earliest lineages of terrestrial Fungi.</title>
        <authorList>
            <consortium name="DOE Joint Genome Institute"/>
            <person name="Uehling J."/>
            <person name="Gryganskyi A."/>
            <person name="Hameed K."/>
            <person name="Tschaplinski T."/>
            <person name="Misztal P."/>
            <person name="Wu S."/>
            <person name="Desiro A."/>
            <person name="Vande Pol N."/>
            <person name="Du Z.-Y."/>
            <person name="Zienkiewicz A."/>
            <person name="Zienkiewicz K."/>
            <person name="Morin E."/>
            <person name="Tisserant E."/>
            <person name="Splivallo R."/>
            <person name="Hainaut M."/>
            <person name="Henrissat B."/>
            <person name="Ohm R."/>
            <person name="Kuo A."/>
            <person name="Yan J."/>
            <person name="Lipzen A."/>
            <person name="Nolan M."/>
            <person name="Labutti K."/>
            <person name="Barry K."/>
            <person name="Goldstein A."/>
            <person name="Labbe J."/>
            <person name="Schadt C."/>
            <person name="Tuskan G."/>
            <person name="Grigoriev I."/>
            <person name="Martin F."/>
            <person name="Vilgalys R."/>
            <person name="Bonito G."/>
        </authorList>
    </citation>
    <scope>NUCLEOTIDE SEQUENCE [LARGE SCALE GENOMIC DNA]</scope>
    <source>
        <strain evidence="1 2">AG-77</strain>
    </source>
</reference>
<accession>A0A197JQN9</accession>
<sequence>MSITAHASNHIPIFDVPLILDLICDNLTKVDLLPCLQVSRYWFALFQPNVIRRVEFVNLKKRQTWATLDSAAQIRHLTIDISDAGWFLNNPTSPCTKLRELHCVDYDYQVKRIEDYNVQTCPSIVDQTKNALLLIEINPNLRTLTVDHSEWRYRDDNFTEPVLKSLATHRSLTRIHISIPSLASDIRFKLYNNLPVGLQDFEFSYTTTRSPWVYGDEYRISMPRLSTTLLPVLKRICLQGTRRRVPSHFRDDETYISAFASHNNPDYSNYYDHLGYYDYDDYHDSLDYHMIHYYDPEATTLIQRSPQLRELVLRDHTGDLKDLMQLLVIFCPDLETIDLSTKEAVSQDGNNIETATTTGPLSPRSRFTKLKEFRIEGEWSPSTHQAISELVSRSTDTLEIAWLDRGSWQPIKDTANPFHIGIETSWTRCTQLKELVLYQENGFSMSDYCWDALGNNESLTALDTAAGKDTSTTLTFSQLEKLKMVMSEPTSLECPDGRHTRFPFEPDRALSRRTFGDNNQDCALDRRTKREHRLAFVLLVRELYGRLRALKRLRSLEIEWCACLTIQSMTLEYVLQLFYETEFEEEDEEARGINLKRREDLTRTSEGWWGPVTTADLSWLGLSWSTQAEQQVKADTQQLSLLATMQSNVETNTSYAQLADPFQRRVGRIWEDWMFLVGSCPHAWTDRMLGNWNGPCSCQFYEYRRGYIYAMDGYLDLDKDHVVYSREFEALSGGMVAERGGRWGSRKANRGRL</sequence>